<keyword evidence="1" id="KW-0732">Signal</keyword>
<organism evidence="2 3">
    <name type="scientific">Stylonychia lemnae</name>
    <name type="common">Ciliate</name>
    <dbReference type="NCBI Taxonomy" id="5949"/>
    <lineage>
        <taxon>Eukaryota</taxon>
        <taxon>Sar</taxon>
        <taxon>Alveolata</taxon>
        <taxon>Ciliophora</taxon>
        <taxon>Intramacronucleata</taxon>
        <taxon>Spirotrichea</taxon>
        <taxon>Stichotrichia</taxon>
        <taxon>Sporadotrichida</taxon>
        <taxon>Oxytrichidae</taxon>
        <taxon>Stylonychinae</taxon>
        <taxon>Stylonychia</taxon>
    </lineage>
</organism>
<evidence type="ECO:0000256" key="1">
    <source>
        <dbReference type="SAM" id="SignalP"/>
    </source>
</evidence>
<keyword evidence="3" id="KW-1185">Reference proteome</keyword>
<feature type="signal peptide" evidence="1">
    <location>
        <begin position="1"/>
        <end position="24"/>
    </location>
</feature>
<dbReference type="OrthoDB" id="282383at2759"/>
<reference evidence="2 3" key="1">
    <citation type="submission" date="2014-06" db="EMBL/GenBank/DDBJ databases">
        <authorList>
            <person name="Swart Estienne"/>
        </authorList>
    </citation>
    <scope>NUCLEOTIDE SEQUENCE [LARGE SCALE GENOMIC DNA]</scope>
    <source>
        <strain evidence="2 3">130c</strain>
    </source>
</reference>
<dbReference type="AlphaFoldDB" id="A0A077ZUD5"/>
<proteinExistence type="predicted"/>
<dbReference type="PANTHER" id="PTHR39767:SF2">
    <property type="entry name" value="CHROMOSOME UNDETERMINED SCAFFOLD_1, WHOLE GENOME SHOTGUN SEQUENCE"/>
    <property type="match status" value="1"/>
</dbReference>
<protein>
    <submittedName>
        <fullName evidence="2">Uncharacterized protein</fullName>
    </submittedName>
</protein>
<accession>A0A077ZUD5</accession>
<gene>
    <name evidence="2" type="primary">Contig5302.g5676</name>
    <name evidence="2" type="ORF">STYLEM_2160</name>
</gene>
<evidence type="ECO:0000313" key="3">
    <source>
        <dbReference type="Proteomes" id="UP000039865"/>
    </source>
</evidence>
<dbReference type="EMBL" id="CCKQ01002090">
    <property type="protein sequence ID" value="CDW73184.1"/>
    <property type="molecule type" value="Genomic_DNA"/>
</dbReference>
<dbReference type="InParanoid" id="A0A077ZUD5"/>
<evidence type="ECO:0000313" key="2">
    <source>
        <dbReference type="EMBL" id="CDW73184.1"/>
    </source>
</evidence>
<feature type="chain" id="PRO_5001729009" evidence="1">
    <location>
        <begin position="25"/>
        <end position="310"/>
    </location>
</feature>
<dbReference type="PANTHER" id="PTHR39767">
    <property type="entry name" value="CALCIUM/CALMODULIN-BINDING MEMBRANE PROTEIN PCM4-RELATED"/>
    <property type="match status" value="1"/>
</dbReference>
<sequence length="310" mass="34440">MKTGQLLKFTALLLLTGQVKYTLSKVLFSKDLSVNGTLQANEGVFKKLHVKEVCNIDELLSADSIKSKVVDTQQLYVDVIQGLGESRNPIIIQGSLIIEDADEVIKSPAIQNAMLKSTGRSRVQISMPHKLTQSTAASQQLHNPQEGFQRQYADSQNDWVLVGKDDFNNKEDVEKGGWSFTQTSFCQNSQDRFLGGHCLLSNQEVSKEYRDLPKHSKLLVMASLHFLDNWKGETATVAIDNQVSWMKSVRASENSVDLCGGNFKEAAFNVPVIIDTVHSLDTMKLTFKANLGNDPCEKSLGIDNVEVYVK</sequence>
<dbReference type="Proteomes" id="UP000039865">
    <property type="component" value="Unassembled WGS sequence"/>
</dbReference>
<name>A0A077ZUD5_STYLE</name>